<dbReference type="KEGG" id="uam:UABAM_03955"/>
<keyword evidence="6" id="KW-1185">Reference proteome</keyword>
<dbReference type="AlphaFoldDB" id="A0A5S9IQ21"/>
<evidence type="ECO:0000256" key="1">
    <source>
        <dbReference type="ARBA" id="ARBA00006700"/>
    </source>
</evidence>
<dbReference type="GO" id="GO:0006412">
    <property type="term" value="P:translation"/>
    <property type="evidence" value="ECO:0007669"/>
    <property type="project" value="UniProtKB-UniRule"/>
</dbReference>
<organism evidence="5 6">
    <name type="scientific">Uabimicrobium amorphum</name>
    <dbReference type="NCBI Taxonomy" id="2596890"/>
    <lineage>
        <taxon>Bacteria</taxon>
        <taxon>Pseudomonadati</taxon>
        <taxon>Planctomycetota</taxon>
        <taxon>Candidatus Uabimicrobiia</taxon>
        <taxon>Candidatus Uabimicrobiales</taxon>
        <taxon>Candidatus Uabimicrobiaceae</taxon>
        <taxon>Candidatus Uabimicrobium</taxon>
    </lineage>
</organism>
<dbReference type="Proteomes" id="UP000326354">
    <property type="component" value="Chromosome"/>
</dbReference>
<dbReference type="GO" id="GO:0003735">
    <property type="term" value="F:structural constituent of ribosome"/>
    <property type="evidence" value="ECO:0007669"/>
    <property type="project" value="InterPro"/>
</dbReference>
<evidence type="ECO:0000256" key="3">
    <source>
        <dbReference type="ARBA" id="ARBA00023274"/>
    </source>
</evidence>
<sequence>MEKNPYDIIRRPIITEKGEADTAERNAYHFEVAPGSNKIDIRGAIEKIYAHKGVKVNKVRVMNKKSKGRRFRFRKGKTRSWKKAIVFLDPEYKLELF</sequence>
<comment type="subunit">
    <text evidence="4">Part of the 50S ribosomal subunit. Contacts protein L29, and trigger factor when it is bound to the ribosome.</text>
</comment>
<keyword evidence="3 4" id="KW-0687">Ribonucleoprotein</keyword>
<name>A0A5S9IQ21_UABAM</name>
<comment type="function">
    <text evidence="4">One of the early assembly proteins it binds 23S rRNA. One of the proteins that surrounds the polypeptide exit tunnel on the outside of the ribosome. Forms the main docking site for trigger factor binding to the ribosome.</text>
</comment>
<evidence type="ECO:0000313" key="6">
    <source>
        <dbReference type="Proteomes" id="UP000326354"/>
    </source>
</evidence>
<keyword evidence="2 4" id="KW-0689">Ribosomal protein</keyword>
<dbReference type="Gene3D" id="3.30.70.330">
    <property type="match status" value="1"/>
</dbReference>
<protein>
    <recommendedName>
        <fullName evidence="4">Large ribosomal subunit protein uL23</fullName>
    </recommendedName>
</protein>
<reference evidence="5 6" key="1">
    <citation type="submission" date="2019-08" db="EMBL/GenBank/DDBJ databases">
        <title>Complete genome sequence of Candidatus Uab amorphum.</title>
        <authorList>
            <person name="Shiratori T."/>
            <person name="Suzuki S."/>
            <person name="Kakizawa Y."/>
            <person name="Ishida K."/>
        </authorList>
    </citation>
    <scope>NUCLEOTIDE SEQUENCE [LARGE SCALE GENOMIC DNA]</scope>
    <source>
        <strain evidence="5 6">SRT547</strain>
    </source>
</reference>
<dbReference type="SUPFAM" id="SSF54189">
    <property type="entry name" value="Ribosomal proteins S24e, L23 and L15e"/>
    <property type="match status" value="1"/>
</dbReference>
<dbReference type="GO" id="GO:0005840">
    <property type="term" value="C:ribosome"/>
    <property type="evidence" value="ECO:0007669"/>
    <property type="project" value="UniProtKB-KW"/>
</dbReference>
<gene>
    <name evidence="4" type="primary">rplW</name>
    <name evidence="5" type="ORF">UABAM_03955</name>
</gene>
<dbReference type="InterPro" id="IPR012677">
    <property type="entry name" value="Nucleotide-bd_a/b_plait_sf"/>
</dbReference>
<accession>A0A5S9IQ21</accession>
<dbReference type="PANTHER" id="PTHR11620">
    <property type="entry name" value="60S RIBOSOMAL PROTEIN L23A"/>
    <property type="match status" value="1"/>
</dbReference>
<comment type="similarity">
    <text evidence="1 4">Belongs to the universal ribosomal protein uL23 family.</text>
</comment>
<dbReference type="RefSeq" id="WP_151969675.1">
    <property type="nucleotide sequence ID" value="NZ_AP019860.1"/>
</dbReference>
<proteinExistence type="inferred from homology"/>
<keyword evidence="4" id="KW-0694">RNA-binding</keyword>
<dbReference type="OrthoDB" id="9793353at2"/>
<dbReference type="GO" id="GO:1990904">
    <property type="term" value="C:ribonucleoprotein complex"/>
    <property type="evidence" value="ECO:0007669"/>
    <property type="project" value="UniProtKB-KW"/>
</dbReference>
<dbReference type="NCBIfam" id="NF004363">
    <property type="entry name" value="PRK05738.2-4"/>
    <property type="match status" value="1"/>
</dbReference>
<evidence type="ECO:0000256" key="4">
    <source>
        <dbReference type="HAMAP-Rule" id="MF_01369"/>
    </source>
</evidence>
<keyword evidence="4" id="KW-0699">rRNA-binding</keyword>
<dbReference type="GO" id="GO:0019843">
    <property type="term" value="F:rRNA binding"/>
    <property type="evidence" value="ECO:0007669"/>
    <property type="project" value="UniProtKB-UniRule"/>
</dbReference>
<dbReference type="Pfam" id="PF00276">
    <property type="entry name" value="Ribosomal_L23"/>
    <property type="match status" value="1"/>
</dbReference>
<dbReference type="InterPro" id="IPR013025">
    <property type="entry name" value="Ribosomal_uL23-like"/>
</dbReference>
<dbReference type="EMBL" id="AP019860">
    <property type="protein sequence ID" value="BBM85581.1"/>
    <property type="molecule type" value="Genomic_DNA"/>
</dbReference>
<dbReference type="InterPro" id="IPR012678">
    <property type="entry name" value="Ribosomal_uL23/eL15/eS24_sf"/>
</dbReference>
<dbReference type="HAMAP" id="MF_01369_B">
    <property type="entry name" value="Ribosomal_uL23_B"/>
    <property type="match status" value="1"/>
</dbReference>
<evidence type="ECO:0000256" key="2">
    <source>
        <dbReference type="ARBA" id="ARBA00022980"/>
    </source>
</evidence>
<evidence type="ECO:0000313" key="5">
    <source>
        <dbReference type="EMBL" id="BBM85581.1"/>
    </source>
</evidence>